<dbReference type="Pfam" id="PF13204">
    <property type="entry name" value="Apiosidase"/>
    <property type="match status" value="1"/>
</dbReference>
<dbReference type="InterPro" id="IPR041239">
    <property type="entry name" value="DUF5605"/>
</dbReference>
<feature type="domain" description="Apiosidase-like catalytic" evidence="1">
    <location>
        <begin position="99"/>
        <end position="367"/>
    </location>
</feature>
<dbReference type="PANTHER" id="PTHR37836">
    <property type="entry name" value="LMO1036 PROTEIN"/>
    <property type="match status" value="1"/>
</dbReference>
<evidence type="ECO:0000259" key="2">
    <source>
        <dbReference type="Pfam" id="PF16586"/>
    </source>
</evidence>
<dbReference type="EMBL" id="AP024849">
    <property type="protein sequence ID" value="BCZ45320.1"/>
    <property type="molecule type" value="Genomic_DNA"/>
</dbReference>
<dbReference type="InterPro" id="IPR013783">
    <property type="entry name" value="Ig-like_fold"/>
</dbReference>
<feature type="domain" description="DUF5605" evidence="3">
    <location>
        <begin position="412"/>
        <end position="483"/>
    </location>
</feature>
<dbReference type="SUPFAM" id="SSF51445">
    <property type="entry name" value="(Trans)glycosidases"/>
    <property type="match status" value="1"/>
</dbReference>
<dbReference type="Gene3D" id="2.60.40.3950">
    <property type="match status" value="1"/>
</dbReference>
<dbReference type="PANTHER" id="PTHR37836:SF2">
    <property type="entry name" value="DUF4038 DOMAIN-CONTAINING PROTEIN"/>
    <property type="match status" value="1"/>
</dbReference>
<evidence type="ECO:0000313" key="5">
    <source>
        <dbReference type="Proteomes" id="UP000824633"/>
    </source>
</evidence>
<evidence type="ECO:0000259" key="1">
    <source>
        <dbReference type="Pfam" id="PF13204"/>
    </source>
</evidence>
<keyword evidence="5" id="KW-1185">Reference proteome</keyword>
<gene>
    <name evidence="4" type="ORF">psyc5s11_13870</name>
</gene>
<dbReference type="RefSeq" id="WP_311196417.1">
    <property type="nucleotide sequence ID" value="NZ_AP024849.1"/>
</dbReference>
<proteinExistence type="predicted"/>
<organism evidence="4 5">
    <name type="scientific">Clostridium gelidum</name>
    <dbReference type="NCBI Taxonomy" id="704125"/>
    <lineage>
        <taxon>Bacteria</taxon>
        <taxon>Bacillati</taxon>
        <taxon>Bacillota</taxon>
        <taxon>Clostridia</taxon>
        <taxon>Eubacteriales</taxon>
        <taxon>Clostridiaceae</taxon>
        <taxon>Clostridium</taxon>
    </lineage>
</organism>
<accession>A0ABM7T316</accession>
<name>A0ABM7T316_9CLOT</name>
<feature type="domain" description="DUF5060" evidence="2">
    <location>
        <begin position="5"/>
        <end position="71"/>
    </location>
</feature>
<sequence>MSNLIEQWGFYESSFKGPDEGNLFLEVELTAVFKHEDSLVEVNGFYDGEGIYKVRFMPELLGKWTFVTKSNREDLNKLTGSFECVEPSSNNHGPVRVKNQFHFEYADRTPHYSFGTTCYAWIHQSIELQEKTLETLKTSPFNKVRMCVFPKHYDYNHNEPPLYPYEGSLESGFDFTKFIPEFFRHLERRILDLQEIGIECDLILFHPYDRWGFSNMGAENDKKYLKYIVSRLAHFRNIWWSMANEYDLFFGSDGELKKNVEDWERLARIVQRNDPYQHLRSIHNCMKMYDYGRPWITHCSIQRTDTVKTAENTNEWRNQYGKPIVIDECTYEGNINHGWGNITGQEMTRRFWEGVIRGGYVGHGETYVHPQDILWWSHGGELHGTSPLRIGFLRKIIESAPGAISPIKTPYWDVTCGVVGEDYYIFYFSFNQPAFRTFNMPQGNRYKVDILDTWDMTIKELEGTYSGEFSIDMPGKQYIAVRMIKVN</sequence>
<evidence type="ECO:0000259" key="3">
    <source>
        <dbReference type="Pfam" id="PF18310"/>
    </source>
</evidence>
<dbReference type="InterPro" id="IPR025277">
    <property type="entry name" value="Apiosidase-like_cat_dom"/>
</dbReference>
<dbReference type="Pfam" id="PF16586">
    <property type="entry name" value="DUF5060"/>
    <property type="match status" value="1"/>
</dbReference>
<dbReference type="Gene3D" id="3.20.20.80">
    <property type="entry name" value="Glycosidases"/>
    <property type="match status" value="1"/>
</dbReference>
<reference evidence="5" key="1">
    <citation type="submission" date="2021-07" db="EMBL/GenBank/DDBJ databases">
        <title>Complete genome sequencing of a Clostridium isolate.</title>
        <authorList>
            <person name="Ueki A."/>
            <person name="Tonouchi A."/>
        </authorList>
    </citation>
    <scope>NUCLEOTIDE SEQUENCE [LARGE SCALE GENOMIC DNA]</scope>
    <source>
        <strain evidence="5">C5S11</strain>
    </source>
</reference>
<dbReference type="Proteomes" id="UP000824633">
    <property type="component" value="Chromosome"/>
</dbReference>
<evidence type="ECO:0000313" key="4">
    <source>
        <dbReference type="EMBL" id="BCZ45320.1"/>
    </source>
</evidence>
<dbReference type="Gene3D" id="2.60.40.10">
    <property type="entry name" value="Immunoglobulins"/>
    <property type="match status" value="1"/>
</dbReference>
<dbReference type="Pfam" id="PF18310">
    <property type="entry name" value="DUF5605"/>
    <property type="match status" value="1"/>
</dbReference>
<evidence type="ECO:0008006" key="6">
    <source>
        <dbReference type="Google" id="ProtNLM"/>
    </source>
</evidence>
<dbReference type="InterPro" id="IPR017853">
    <property type="entry name" value="GH"/>
</dbReference>
<dbReference type="InterPro" id="IPR032260">
    <property type="entry name" value="DUF5060"/>
</dbReference>
<protein>
    <recommendedName>
        <fullName evidence="6">DUF5060 domain-containing protein</fullName>
    </recommendedName>
</protein>